<keyword evidence="3" id="KW-0121">Carboxypeptidase</keyword>
<keyword evidence="2" id="KW-0472">Membrane</keyword>
<keyword evidence="3" id="KW-0645">Protease</keyword>
<keyword evidence="4" id="KW-1185">Reference proteome</keyword>
<keyword evidence="3" id="KW-0378">Hydrolase</keyword>
<feature type="region of interest" description="Disordered" evidence="1">
    <location>
        <begin position="1"/>
        <end position="23"/>
    </location>
</feature>
<feature type="compositionally biased region" description="Low complexity" evidence="1">
    <location>
        <begin position="396"/>
        <end position="408"/>
    </location>
</feature>
<dbReference type="RefSeq" id="WP_204469672.1">
    <property type="nucleotide sequence ID" value="NZ_JACLYU010000026.1"/>
</dbReference>
<reference evidence="3" key="2">
    <citation type="journal article" date="2021" name="Sci. Rep.">
        <title>The distribution of antibiotic resistance genes in chicken gut microbiota commensals.</title>
        <authorList>
            <person name="Juricova H."/>
            <person name="Matiasovicova J."/>
            <person name="Kubasova T."/>
            <person name="Cejkova D."/>
            <person name="Rychlik I."/>
        </authorList>
    </citation>
    <scope>NUCLEOTIDE SEQUENCE</scope>
    <source>
        <strain evidence="3">An836</strain>
    </source>
</reference>
<dbReference type="InterPro" id="IPR013784">
    <property type="entry name" value="Carb-bd-like_fold"/>
</dbReference>
<dbReference type="Gene3D" id="2.60.40.1120">
    <property type="entry name" value="Carboxypeptidase-like, regulatory domain"/>
    <property type="match status" value="2"/>
</dbReference>
<feature type="transmembrane region" description="Helical" evidence="2">
    <location>
        <begin position="436"/>
        <end position="455"/>
    </location>
</feature>
<gene>
    <name evidence="3" type="ORF">H7U32_08645</name>
</gene>
<dbReference type="GO" id="GO:0030246">
    <property type="term" value="F:carbohydrate binding"/>
    <property type="evidence" value="ECO:0007669"/>
    <property type="project" value="InterPro"/>
</dbReference>
<dbReference type="Gene3D" id="2.60.120.260">
    <property type="entry name" value="Galactose-binding domain-like"/>
    <property type="match status" value="1"/>
</dbReference>
<keyword evidence="2" id="KW-1133">Transmembrane helix</keyword>
<name>A0A938WZ85_9BIFI</name>
<dbReference type="GO" id="GO:0004180">
    <property type="term" value="F:carboxypeptidase activity"/>
    <property type="evidence" value="ECO:0007669"/>
    <property type="project" value="UniProtKB-KW"/>
</dbReference>
<evidence type="ECO:0000256" key="2">
    <source>
        <dbReference type="SAM" id="Phobius"/>
    </source>
</evidence>
<protein>
    <submittedName>
        <fullName evidence="3">Carboxypeptidase regulatory-like domain-containing protein</fullName>
    </submittedName>
</protein>
<proteinExistence type="predicted"/>
<comment type="caution">
    <text evidence="3">The sequence shown here is derived from an EMBL/GenBank/DDBJ whole genome shotgun (WGS) entry which is preliminary data.</text>
</comment>
<evidence type="ECO:0000256" key="1">
    <source>
        <dbReference type="SAM" id="MobiDB-lite"/>
    </source>
</evidence>
<dbReference type="AlphaFoldDB" id="A0A938WZ85"/>
<reference evidence="3" key="1">
    <citation type="submission" date="2020-08" db="EMBL/GenBank/DDBJ databases">
        <authorList>
            <person name="Cejkova D."/>
            <person name="Kubasova T."/>
            <person name="Jahodarova E."/>
            <person name="Rychlik I."/>
        </authorList>
    </citation>
    <scope>NUCLEOTIDE SEQUENCE</scope>
    <source>
        <strain evidence="3">An836</strain>
    </source>
</reference>
<feature type="region of interest" description="Disordered" evidence="1">
    <location>
        <begin position="381"/>
        <end position="434"/>
    </location>
</feature>
<dbReference type="Proteomes" id="UP000718821">
    <property type="component" value="Unassembled WGS sequence"/>
</dbReference>
<dbReference type="SUPFAM" id="SSF49452">
    <property type="entry name" value="Starch-binding domain-like"/>
    <property type="match status" value="2"/>
</dbReference>
<sequence length="462" mass="46821">MTVGDVTTTTNRHGGYVAAGVTPGPATVSADAGDLGAGSAKVAAVTAGSVAKAGPIRVPGTQRMHDVSGTVTDADGQPLRDAGVQLVAESDGDIYAAGADENGRYAVRNVPDGTYTVQVTKAGYVTVTERLEVKDDVTLDRALERNVGAIAGRVLGVGDQPLAGATVTLDGGSDTAVTTGEDGTFRFDDVPAGARSVTATKDGHLSGTDAAVKVRFGETASLTLRLARSIAVANPGFEEPGDAGERSLAGWQVKAEPEAAAVRQDRTGFGGTHEGSYGLSLWSDDAFTADVSQRIDGLKAGRYVARAATYSGMTGTLRLEVRDDSGRTIAEREAPRSDNYVFTGIDFTLPQDGAVTIAIVADGNAADWAVADAVELGYRGMQTAQPGTPDNPDVPGEPGTPGTPADPGDATDGDAADGEGRKPGTAPGLSATGADVTAPGLAALTLGMAGLVLAVRRRRAGR</sequence>
<evidence type="ECO:0000313" key="4">
    <source>
        <dbReference type="Proteomes" id="UP000718821"/>
    </source>
</evidence>
<evidence type="ECO:0000313" key="3">
    <source>
        <dbReference type="EMBL" id="MBM6700357.1"/>
    </source>
</evidence>
<dbReference type="EMBL" id="JACLYU010000026">
    <property type="protein sequence ID" value="MBM6700357.1"/>
    <property type="molecule type" value="Genomic_DNA"/>
</dbReference>
<feature type="compositionally biased region" description="Polar residues" evidence="1">
    <location>
        <begin position="1"/>
        <end position="12"/>
    </location>
</feature>
<organism evidence="3 4">
    <name type="scientific">Bifidobacterium pullorum subsp. saeculare</name>
    <dbReference type="NCBI Taxonomy" id="78257"/>
    <lineage>
        <taxon>Bacteria</taxon>
        <taxon>Bacillati</taxon>
        <taxon>Actinomycetota</taxon>
        <taxon>Actinomycetes</taxon>
        <taxon>Bifidobacteriales</taxon>
        <taxon>Bifidobacteriaceae</taxon>
        <taxon>Bifidobacterium</taxon>
    </lineage>
</organism>
<dbReference type="Pfam" id="PF13620">
    <property type="entry name" value="CarboxypepD_reg"/>
    <property type="match status" value="2"/>
</dbReference>
<keyword evidence="2" id="KW-0812">Transmembrane</keyword>
<accession>A0A938WZ85</accession>